<keyword evidence="10" id="KW-1185">Reference proteome</keyword>
<reference evidence="9 10" key="1">
    <citation type="submission" date="2021-01" db="EMBL/GenBank/DDBJ databases">
        <title>Chryseolinea sp. Jin1 Genome sequencing and assembly.</title>
        <authorList>
            <person name="Kim I."/>
        </authorList>
    </citation>
    <scope>NUCLEOTIDE SEQUENCE [LARGE SCALE GENOMIC DNA]</scope>
    <source>
        <strain evidence="9 10">Jin1</strain>
    </source>
</reference>
<keyword evidence="3" id="KW-0175">Coiled coil</keyword>
<dbReference type="InterPro" id="IPR058624">
    <property type="entry name" value="MdtA-like_HH"/>
</dbReference>
<dbReference type="PANTHER" id="PTHR30158">
    <property type="entry name" value="ACRA/E-RELATED COMPONENT OF DRUG EFFLUX TRANSPORTER"/>
    <property type="match status" value="1"/>
</dbReference>
<evidence type="ECO:0000259" key="6">
    <source>
        <dbReference type="Pfam" id="PF25917"/>
    </source>
</evidence>
<dbReference type="PANTHER" id="PTHR30158:SF23">
    <property type="entry name" value="MULTIDRUG RESISTANCE PROTEIN MEXA"/>
    <property type="match status" value="1"/>
</dbReference>
<dbReference type="RefSeq" id="WP_202013808.1">
    <property type="nucleotide sequence ID" value="NZ_JAERRB010000009.1"/>
</dbReference>
<dbReference type="InterPro" id="IPR006143">
    <property type="entry name" value="RND_pump_MFP"/>
</dbReference>
<dbReference type="PROSITE" id="PS51257">
    <property type="entry name" value="PROKAR_LIPOPROTEIN"/>
    <property type="match status" value="1"/>
</dbReference>
<dbReference type="Pfam" id="PF25917">
    <property type="entry name" value="BSH_RND"/>
    <property type="match status" value="1"/>
</dbReference>
<dbReference type="Pfam" id="PF25876">
    <property type="entry name" value="HH_MFP_RND"/>
    <property type="match status" value="1"/>
</dbReference>
<feature type="domain" description="Multidrug resistance protein MdtA-like C-terminal permuted SH3" evidence="8">
    <location>
        <begin position="295"/>
        <end position="354"/>
    </location>
</feature>
<proteinExistence type="inferred from homology"/>
<dbReference type="SUPFAM" id="SSF111369">
    <property type="entry name" value="HlyD-like secretion proteins"/>
    <property type="match status" value="1"/>
</dbReference>
<feature type="signal peptide" evidence="4">
    <location>
        <begin position="1"/>
        <end position="18"/>
    </location>
</feature>
<dbReference type="Proteomes" id="UP000613030">
    <property type="component" value="Unassembled WGS sequence"/>
</dbReference>
<feature type="coiled-coil region" evidence="3">
    <location>
        <begin position="93"/>
        <end position="122"/>
    </location>
</feature>
<feature type="domain" description="Multidrug resistance protein MdtA-like alpha-helical hairpin" evidence="5">
    <location>
        <begin position="103"/>
        <end position="169"/>
    </location>
</feature>
<evidence type="ECO:0000313" key="10">
    <source>
        <dbReference type="Proteomes" id="UP000613030"/>
    </source>
</evidence>
<dbReference type="Gene3D" id="2.40.50.100">
    <property type="match status" value="1"/>
</dbReference>
<dbReference type="Gene3D" id="1.10.287.470">
    <property type="entry name" value="Helix hairpin bin"/>
    <property type="match status" value="1"/>
</dbReference>
<feature type="domain" description="Multidrug resistance protein MdtA-like beta-barrel" evidence="7">
    <location>
        <begin position="209"/>
        <end position="287"/>
    </location>
</feature>
<organism evidence="9 10">
    <name type="scientific">Chryseolinea lacunae</name>
    <dbReference type="NCBI Taxonomy" id="2801331"/>
    <lineage>
        <taxon>Bacteria</taxon>
        <taxon>Pseudomonadati</taxon>
        <taxon>Bacteroidota</taxon>
        <taxon>Cytophagia</taxon>
        <taxon>Cytophagales</taxon>
        <taxon>Fulvivirgaceae</taxon>
        <taxon>Chryseolinea</taxon>
    </lineage>
</organism>
<evidence type="ECO:0000256" key="1">
    <source>
        <dbReference type="ARBA" id="ARBA00004196"/>
    </source>
</evidence>
<dbReference type="Gene3D" id="2.40.30.170">
    <property type="match status" value="1"/>
</dbReference>
<keyword evidence="4" id="KW-0732">Signal</keyword>
<dbReference type="InterPro" id="IPR058626">
    <property type="entry name" value="MdtA-like_b-barrel"/>
</dbReference>
<feature type="domain" description="Multidrug resistance protein MdtA-like barrel-sandwich hybrid" evidence="6">
    <location>
        <begin position="60"/>
        <end position="194"/>
    </location>
</feature>
<evidence type="ECO:0000259" key="7">
    <source>
        <dbReference type="Pfam" id="PF25944"/>
    </source>
</evidence>
<comment type="caution">
    <text evidence="9">The sequence shown here is derived from an EMBL/GenBank/DDBJ whole genome shotgun (WGS) entry which is preliminary data.</text>
</comment>
<evidence type="ECO:0000259" key="8">
    <source>
        <dbReference type="Pfam" id="PF25967"/>
    </source>
</evidence>
<dbReference type="Gene3D" id="2.40.420.20">
    <property type="match status" value="1"/>
</dbReference>
<evidence type="ECO:0000259" key="5">
    <source>
        <dbReference type="Pfam" id="PF25876"/>
    </source>
</evidence>
<evidence type="ECO:0000256" key="4">
    <source>
        <dbReference type="SAM" id="SignalP"/>
    </source>
</evidence>
<feature type="chain" id="PRO_5047056185" evidence="4">
    <location>
        <begin position="19"/>
        <end position="377"/>
    </location>
</feature>
<gene>
    <name evidence="9" type="ORF">JI741_23245</name>
</gene>
<dbReference type="EMBL" id="JAERRB010000009">
    <property type="protein sequence ID" value="MBL0744167.1"/>
    <property type="molecule type" value="Genomic_DNA"/>
</dbReference>
<accession>A0ABS1KY24</accession>
<dbReference type="InterPro" id="IPR058625">
    <property type="entry name" value="MdtA-like_BSH"/>
</dbReference>
<comment type="similarity">
    <text evidence="2">Belongs to the membrane fusion protein (MFP) (TC 8.A.1) family.</text>
</comment>
<evidence type="ECO:0000256" key="3">
    <source>
        <dbReference type="SAM" id="Coils"/>
    </source>
</evidence>
<dbReference type="NCBIfam" id="TIGR01730">
    <property type="entry name" value="RND_mfp"/>
    <property type="match status" value="1"/>
</dbReference>
<dbReference type="Pfam" id="PF25967">
    <property type="entry name" value="RND-MFP_C"/>
    <property type="match status" value="1"/>
</dbReference>
<name>A0ABS1KY24_9BACT</name>
<dbReference type="Pfam" id="PF25944">
    <property type="entry name" value="Beta-barrel_RND"/>
    <property type="match status" value="1"/>
</dbReference>
<dbReference type="InterPro" id="IPR058627">
    <property type="entry name" value="MdtA-like_C"/>
</dbReference>
<evidence type="ECO:0000313" key="9">
    <source>
        <dbReference type="EMBL" id="MBL0744167.1"/>
    </source>
</evidence>
<sequence length="377" mass="42042">MKVLIHICLLAFSGTFFFACNESRASRNKDTLPELEVMTLRAQNISIPRAYICQINAVQYVEIHARVQGYLEDIYIDEGQLVRKGQPLFRISSNEYKEMVIRAEANVQRALAEAKAKSLEVERIALMVDKHVISESQLQVAKAQLDAASSGVGEARSVLENAKINLNYTFIRAPFDGVIDRIPFKKGSLINSGTLLTSLSNIDEVFAYFKVSETEYLQLLGKEIKGRKINAALAKISLVLADGSPYPLKGTIETIEGDFDRETGSIAIRARFSNPDFILKHGASGKVLLQRTWNNALLVPEASAFTIQDKNYVYMVDKNNIARARNFNTLARFDHCFVVSGLSPGERILLEGLQQIHDGQPVKPKAYSADSIRISRQ</sequence>
<evidence type="ECO:0000256" key="2">
    <source>
        <dbReference type="ARBA" id="ARBA00009477"/>
    </source>
</evidence>
<protein>
    <submittedName>
        <fullName evidence="9">Efflux RND transporter periplasmic adaptor subunit</fullName>
    </submittedName>
</protein>
<comment type="subcellular location">
    <subcellularLocation>
        <location evidence="1">Cell envelope</location>
    </subcellularLocation>
</comment>